<dbReference type="EMBL" id="MTYJ01000105">
    <property type="protein sequence ID" value="OQV14392.1"/>
    <property type="molecule type" value="Genomic_DNA"/>
</dbReference>
<comment type="similarity">
    <text evidence="1">Belongs to the GSKIP family.</text>
</comment>
<proteinExistence type="inferred from homology"/>
<name>A0A1W0WGT2_HYPEX</name>
<dbReference type="InterPro" id="IPR004127">
    <property type="entry name" value="Prefoldin_subunit_alpha"/>
</dbReference>
<dbReference type="Pfam" id="PF05303">
    <property type="entry name" value="GSKIP_dom"/>
    <property type="match status" value="1"/>
</dbReference>
<dbReference type="SUPFAM" id="SSF46579">
    <property type="entry name" value="Prefoldin"/>
    <property type="match status" value="1"/>
</dbReference>
<accession>A0A1W0WGT2</accession>
<dbReference type="PANTHER" id="PTHR12490:SF4">
    <property type="entry name" value="GSK3B-INTERACTING PROTEIN"/>
    <property type="match status" value="1"/>
</dbReference>
<dbReference type="OrthoDB" id="433124at2759"/>
<dbReference type="GO" id="GO:0019207">
    <property type="term" value="F:kinase regulator activity"/>
    <property type="evidence" value="ECO:0007669"/>
    <property type="project" value="TreeGrafter"/>
</dbReference>
<evidence type="ECO:0000313" key="3">
    <source>
        <dbReference type="EMBL" id="OQV14392.1"/>
    </source>
</evidence>
<evidence type="ECO:0000313" key="4">
    <source>
        <dbReference type="Proteomes" id="UP000192578"/>
    </source>
</evidence>
<protein>
    <recommendedName>
        <fullName evidence="2">GSKIP domain-containing protein</fullName>
    </recommendedName>
</protein>
<reference evidence="4" key="1">
    <citation type="submission" date="2017-01" db="EMBL/GenBank/DDBJ databases">
        <title>Comparative genomics of anhydrobiosis in the tardigrade Hypsibius dujardini.</title>
        <authorList>
            <person name="Yoshida Y."/>
            <person name="Koutsovoulos G."/>
            <person name="Laetsch D."/>
            <person name="Stevens L."/>
            <person name="Kumar S."/>
            <person name="Horikawa D."/>
            <person name="Ishino K."/>
            <person name="Komine S."/>
            <person name="Tomita M."/>
            <person name="Blaxter M."/>
            <person name="Arakawa K."/>
        </authorList>
    </citation>
    <scope>NUCLEOTIDE SEQUENCE [LARGE SCALE GENOMIC DNA]</scope>
    <source>
        <strain evidence="4">Z151</strain>
    </source>
</reference>
<dbReference type="InterPro" id="IPR023231">
    <property type="entry name" value="GSKIP_dom_sf"/>
</dbReference>
<keyword evidence="4" id="KW-1185">Reference proteome</keyword>
<dbReference type="GO" id="GO:0051018">
    <property type="term" value="F:protein kinase A binding"/>
    <property type="evidence" value="ECO:0007669"/>
    <property type="project" value="TreeGrafter"/>
</dbReference>
<evidence type="ECO:0000256" key="1">
    <source>
        <dbReference type="ARBA" id="ARBA00009571"/>
    </source>
</evidence>
<dbReference type="Proteomes" id="UP000192578">
    <property type="component" value="Unassembled WGS sequence"/>
</dbReference>
<dbReference type="InterPro" id="IPR007967">
    <property type="entry name" value="GSKIP_dom"/>
</dbReference>
<sequence length="240" mass="26492">MDTGTPKLLGCSASDAEEESSDLRFDAAHVAKNLAFAVKEIAVSEELPNRPAQIYLNVTTLEGTPYCIELSEAGYRIVGTAYDRIAPGENSNKSFESVAALLESISPLYTAAFGQALIHRLTAVQQEQELTEFQTLQSIIKKLEEKKLPSSHMHAYTDLGCNFRVQAHVVDPTTMFINLGLETYVEMPLEQASKYVAARTKALEAAVNSLKGAEFQIKANIRIMYEGLREIQNIDPDFAE</sequence>
<dbReference type="PANTHER" id="PTHR12490">
    <property type="entry name" value="GSK3B-INTERACTING PROTEIN"/>
    <property type="match status" value="1"/>
</dbReference>
<dbReference type="GO" id="GO:0060828">
    <property type="term" value="P:regulation of canonical Wnt signaling pathway"/>
    <property type="evidence" value="ECO:0007669"/>
    <property type="project" value="InterPro"/>
</dbReference>
<organism evidence="3 4">
    <name type="scientific">Hypsibius exemplaris</name>
    <name type="common">Freshwater tardigrade</name>
    <dbReference type="NCBI Taxonomy" id="2072580"/>
    <lineage>
        <taxon>Eukaryota</taxon>
        <taxon>Metazoa</taxon>
        <taxon>Ecdysozoa</taxon>
        <taxon>Tardigrada</taxon>
        <taxon>Eutardigrada</taxon>
        <taxon>Parachela</taxon>
        <taxon>Hypsibioidea</taxon>
        <taxon>Hypsibiidae</taxon>
        <taxon>Hypsibius</taxon>
    </lineage>
</organism>
<dbReference type="Pfam" id="PF02996">
    <property type="entry name" value="Prefoldin"/>
    <property type="match status" value="1"/>
</dbReference>
<dbReference type="InterPro" id="IPR037395">
    <property type="entry name" value="GSKIP"/>
</dbReference>
<evidence type="ECO:0000259" key="2">
    <source>
        <dbReference type="Pfam" id="PF05303"/>
    </source>
</evidence>
<comment type="caution">
    <text evidence="3">The sequence shown here is derived from an EMBL/GenBank/DDBJ whole genome shotgun (WGS) entry which is preliminary data.</text>
</comment>
<dbReference type="AlphaFoldDB" id="A0A1W0WGT2"/>
<dbReference type="SUPFAM" id="SSF103107">
    <property type="entry name" value="Hypothetical protein c14orf129, hspc210"/>
    <property type="match status" value="1"/>
</dbReference>
<dbReference type="Gene3D" id="3.30.2280.10">
    <property type="entry name" value="Hypothetical protein (hspc210)"/>
    <property type="match status" value="1"/>
</dbReference>
<dbReference type="CDD" id="cd23158">
    <property type="entry name" value="Prefoldin_UXT"/>
    <property type="match status" value="1"/>
</dbReference>
<gene>
    <name evidence="3" type="ORF">BV898_11370</name>
</gene>
<feature type="domain" description="GSKIP" evidence="2">
    <location>
        <begin position="27"/>
        <end position="123"/>
    </location>
</feature>
<dbReference type="GO" id="GO:0005737">
    <property type="term" value="C:cytoplasm"/>
    <property type="evidence" value="ECO:0007669"/>
    <property type="project" value="TreeGrafter"/>
</dbReference>